<dbReference type="PANTHER" id="PTHR35807">
    <property type="entry name" value="TRANSCRIPTIONAL REGULATOR REDD-RELATED"/>
    <property type="match status" value="1"/>
</dbReference>
<dbReference type="InterPro" id="IPR036388">
    <property type="entry name" value="WH-like_DNA-bd_sf"/>
</dbReference>
<evidence type="ECO:0000313" key="3">
    <source>
        <dbReference type="Proteomes" id="UP001198893"/>
    </source>
</evidence>
<feature type="domain" description="Bacterial transcriptional activator" evidence="1">
    <location>
        <begin position="108"/>
        <end position="245"/>
    </location>
</feature>
<dbReference type="InterPro" id="IPR016032">
    <property type="entry name" value="Sig_transdc_resp-reg_C-effctor"/>
</dbReference>
<dbReference type="SUPFAM" id="SSF46894">
    <property type="entry name" value="C-terminal effector domain of the bipartite response regulators"/>
    <property type="match status" value="1"/>
</dbReference>
<dbReference type="SMART" id="SM01043">
    <property type="entry name" value="BTAD"/>
    <property type="match status" value="1"/>
</dbReference>
<dbReference type="Proteomes" id="UP001198893">
    <property type="component" value="Unassembled WGS sequence"/>
</dbReference>
<organism evidence="2 3">
    <name type="scientific">Roseburia amylophila</name>
    <dbReference type="NCBI Taxonomy" id="2981794"/>
    <lineage>
        <taxon>Bacteria</taxon>
        <taxon>Bacillati</taxon>
        <taxon>Bacillota</taxon>
        <taxon>Clostridia</taxon>
        <taxon>Lachnospirales</taxon>
        <taxon>Lachnospiraceae</taxon>
        <taxon>Roseburia</taxon>
    </lineage>
</organism>
<comment type="caution">
    <text evidence="2">The sequence shown here is derived from an EMBL/GenBank/DDBJ whole genome shotgun (WGS) entry which is preliminary data.</text>
</comment>
<sequence length="393" mass="45675">MKKNLEVSMLGTFRMQYGNHSFIIDRKSTTKTNRLLQIILHAGTEGVTREELVGRLWENEEVANPSNSFRAILFRVRKLLKEQGLPESDYIISRKGVYCWTPEIPYHCDCISFEEKAEHALKQAEDFGKAELEEAVRLYRGEFLPALGASEWVIFWATKYRKLYMSCVKRLCGIYRDEQEYQKLYEIAEKAAVLYPLDDWQVYQMEALIAMKRSKEAVALYHKTEEMLLAELGSEPSKSMLEQLKRISSCVTEDATHIQAIQEKLEEEREEGAFYCSYPVFIENYRFAKRVLQRTGKRAWLLMSTITDGKGYASEGGVHFEYIRAELEQALKNSLRSGDLYTRYSTNQYLILLIGIEEENCGLVIERINDNMERTAGKKYVKYHKVLVNGTDE</sequence>
<evidence type="ECO:0000313" key="2">
    <source>
        <dbReference type="EMBL" id="MCC2241661.1"/>
    </source>
</evidence>
<evidence type="ECO:0000259" key="1">
    <source>
        <dbReference type="SMART" id="SM01043"/>
    </source>
</evidence>
<dbReference type="EMBL" id="JAJEQW010000003">
    <property type="protein sequence ID" value="MCC2241661.1"/>
    <property type="molecule type" value="Genomic_DNA"/>
</dbReference>
<dbReference type="AlphaFoldDB" id="A0AAW4WGA6"/>
<dbReference type="GO" id="GO:0006355">
    <property type="term" value="P:regulation of DNA-templated transcription"/>
    <property type="evidence" value="ECO:0007669"/>
    <property type="project" value="InterPro"/>
</dbReference>
<dbReference type="InterPro" id="IPR029787">
    <property type="entry name" value="Nucleotide_cyclase"/>
</dbReference>
<proteinExistence type="predicted"/>
<dbReference type="SUPFAM" id="SSF55073">
    <property type="entry name" value="Nucleotide cyclase"/>
    <property type="match status" value="1"/>
</dbReference>
<dbReference type="Pfam" id="PF03704">
    <property type="entry name" value="BTAD"/>
    <property type="match status" value="1"/>
</dbReference>
<dbReference type="InterPro" id="IPR005158">
    <property type="entry name" value="BTAD"/>
</dbReference>
<dbReference type="RefSeq" id="WP_227709820.1">
    <property type="nucleotide sequence ID" value="NZ_JAJEQW010000003.1"/>
</dbReference>
<dbReference type="PANTHER" id="PTHR35807:SF2">
    <property type="entry name" value="TRANSCRIPTIONAL ACTIVATOR DOMAIN"/>
    <property type="match status" value="1"/>
</dbReference>
<name>A0AAW4WGA6_9FIRM</name>
<dbReference type="GO" id="GO:0003677">
    <property type="term" value="F:DNA binding"/>
    <property type="evidence" value="ECO:0007669"/>
    <property type="project" value="InterPro"/>
</dbReference>
<reference evidence="2" key="1">
    <citation type="submission" date="2021-10" db="EMBL/GenBank/DDBJ databases">
        <title>Anaerobic single-cell dispensing facilitates the cultivation of human gut bacteria.</title>
        <authorList>
            <person name="Afrizal A."/>
        </authorList>
    </citation>
    <scope>NUCLEOTIDE SEQUENCE</scope>
    <source>
        <strain evidence="2">CLA-AA-H204</strain>
    </source>
</reference>
<accession>A0AAW4WGA6</accession>
<protein>
    <recommendedName>
        <fullName evidence="1">Bacterial transcriptional activator domain-containing protein</fullName>
    </recommendedName>
</protein>
<dbReference type="Gene3D" id="1.10.10.10">
    <property type="entry name" value="Winged helix-like DNA-binding domain superfamily/Winged helix DNA-binding domain"/>
    <property type="match status" value="1"/>
</dbReference>
<dbReference type="InterPro" id="IPR051677">
    <property type="entry name" value="AfsR-DnrI-RedD_regulator"/>
</dbReference>
<dbReference type="InterPro" id="IPR011990">
    <property type="entry name" value="TPR-like_helical_dom_sf"/>
</dbReference>
<gene>
    <name evidence="2" type="ORF">LKD47_04975</name>
</gene>
<dbReference type="SUPFAM" id="SSF48452">
    <property type="entry name" value="TPR-like"/>
    <property type="match status" value="1"/>
</dbReference>
<dbReference type="Gene3D" id="1.25.40.10">
    <property type="entry name" value="Tetratricopeptide repeat domain"/>
    <property type="match status" value="1"/>
</dbReference>